<evidence type="ECO:0000313" key="1">
    <source>
        <dbReference type="EMBL" id="GAA0563222.1"/>
    </source>
</evidence>
<proteinExistence type="predicted"/>
<dbReference type="EMBL" id="BAAADD010000002">
    <property type="protein sequence ID" value="GAA0563222.1"/>
    <property type="molecule type" value="Genomic_DNA"/>
</dbReference>
<dbReference type="InterPro" id="IPR008949">
    <property type="entry name" value="Isoprenoid_synthase_dom_sf"/>
</dbReference>
<sequence length="220" mass="24472">MIDAFYECEQAVRTHDPDRFFAVLFAPEDKRPHLYALAALYYEIAHAASAPREPMLKEIRLTWWRETIERARAGKPRDHAVARALAETLKAYDLPDGLFEAMIVARSESFTDATGAEAHADATVGSLMRLMARVLGGEAEVRDAAIAYALAGRHDGAFAAIDTDMLAKDHFARARRIRIPRPLLPAVLPAALAPLYLKRSDPPLWRKQIAYLGAALRGRI</sequence>
<name>A0ABN1EBQ3_9PROT</name>
<organism evidence="1 2">
    <name type="scientific">Rhizomicrobium electricum</name>
    <dbReference type="NCBI Taxonomy" id="480070"/>
    <lineage>
        <taxon>Bacteria</taxon>
        <taxon>Pseudomonadati</taxon>
        <taxon>Pseudomonadota</taxon>
        <taxon>Alphaproteobacteria</taxon>
        <taxon>Micropepsales</taxon>
        <taxon>Micropepsaceae</taxon>
        <taxon>Rhizomicrobium</taxon>
    </lineage>
</organism>
<keyword evidence="2" id="KW-1185">Reference proteome</keyword>
<evidence type="ECO:0000313" key="2">
    <source>
        <dbReference type="Proteomes" id="UP001499951"/>
    </source>
</evidence>
<accession>A0ABN1EBQ3</accession>
<dbReference type="RefSeq" id="WP_166932556.1">
    <property type="nucleotide sequence ID" value="NZ_BAAADD010000002.1"/>
</dbReference>
<dbReference type="InterPro" id="IPR002060">
    <property type="entry name" value="Squ/phyt_synthse"/>
</dbReference>
<gene>
    <name evidence="1" type="ORF">GCM10008942_09570</name>
</gene>
<reference evidence="1 2" key="1">
    <citation type="journal article" date="2019" name="Int. J. Syst. Evol. Microbiol.">
        <title>The Global Catalogue of Microorganisms (GCM) 10K type strain sequencing project: providing services to taxonomists for standard genome sequencing and annotation.</title>
        <authorList>
            <consortium name="The Broad Institute Genomics Platform"/>
            <consortium name="The Broad Institute Genome Sequencing Center for Infectious Disease"/>
            <person name="Wu L."/>
            <person name="Ma J."/>
        </authorList>
    </citation>
    <scope>NUCLEOTIDE SEQUENCE [LARGE SCALE GENOMIC DNA]</scope>
    <source>
        <strain evidence="1 2">JCM 15089</strain>
    </source>
</reference>
<dbReference type="Gene3D" id="1.10.600.10">
    <property type="entry name" value="Farnesyl Diphosphate Synthase"/>
    <property type="match status" value="1"/>
</dbReference>
<dbReference type="Proteomes" id="UP001499951">
    <property type="component" value="Unassembled WGS sequence"/>
</dbReference>
<dbReference type="Pfam" id="PF00494">
    <property type="entry name" value="SQS_PSY"/>
    <property type="match status" value="1"/>
</dbReference>
<dbReference type="SUPFAM" id="SSF48576">
    <property type="entry name" value="Terpenoid synthases"/>
    <property type="match status" value="1"/>
</dbReference>
<protein>
    <recommendedName>
        <fullName evidence="3">Phytoene synthase</fullName>
    </recommendedName>
</protein>
<evidence type="ECO:0008006" key="3">
    <source>
        <dbReference type="Google" id="ProtNLM"/>
    </source>
</evidence>
<comment type="caution">
    <text evidence="1">The sequence shown here is derived from an EMBL/GenBank/DDBJ whole genome shotgun (WGS) entry which is preliminary data.</text>
</comment>